<keyword evidence="2" id="KW-0812">Transmembrane</keyword>
<keyword evidence="2" id="KW-1133">Transmembrane helix</keyword>
<dbReference type="Proteomes" id="UP000620124">
    <property type="component" value="Unassembled WGS sequence"/>
</dbReference>
<feature type="compositionally biased region" description="Basic and acidic residues" evidence="1">
    <location>
        <begin position="345"/>
        <end position="361"/>
    </location>
</feature>
<reference evidence="4" key="1">
    <citation type="submission" date="2020-05" db="EMBL/GenBank/DDBJ databases">
        <title>Mycena genomes resolve the evolution of fungal bioluminescence.</title>
        <authorList>
            <person name="Tsai I.J."/>
        </authorList>
    </citation>
    <scope>NUCLEOTIDE SEQUENCE</scope>
    <source>
        <strain evidence="4">CCC161011</strain>
    </source>
</reference>
<feature type="transmembrane region" description="Helical" evidence="2">
    <location>
        <begin position="49"/>
        <end position="74"/>
    </location>
</feature>
<feature type="region of interest" description="Disordered" evidence="1">
    <location>
        <begin position="345"/>
        <end position="371"/>
    </location>
</feature>
<sequence length="371" mass="41102">MSALPAEVQKQINISLGAIVISNNFSFLTLGVVLCYAWRYYKKFPKDPWGFKALVAACTIMCIADAVGTAFWVYDWGVLGYANPAVMALTHWSFPVEAMLLGTCSTLVQCFYAWRIYLISVRKNWILPAIIVCLSLLGYSIVCWMVSILATHKQVADLGLVSPTVYVWLVGSVGADVVITASMIFYLDLRFRMNDAVKGSHPGRSRFREIIRRTVEANILSLLGQTVSVGLFNEPKVGFYFVLTDMTLAKIYTLSLLVSLCGRHSDGRESLSGGISSSRSGEQLALSKRHNRASGTGNTLSDRRVPPEDGGVNQRSVRSSPLTSYFVFCSDINLRDSRHEIVDDQQCKKSKTTDGSEEYHKVRLPQGVPNV</sequence>
<dbReference type="InterPro" id="IPR045339">
    <property type="entry name" value="DUF6534"/>
</dbReference>
<feature type="transmembrane region" description="Helical" evidence="2">
    <location>
        <begin position="165"/>
        <end position="189"/>
    </location>
</feature>
<organism evidence="4 5">
    <name type="scientific">Mycena venus</name>
    <dbReference type="NCBI Taxonomy" id="2733690"/>
    <lineage>
        <taxon>Eukaryota</taxon>
        <taxon>Fungi</taxon>
        <taxon>Dikarya</taxon>
        <taxon>Basidiomycota</taxon>
        <taxon>Agaricomycotina</taxon>
        <taxon>Agaricomycetes</taxon>
        <taxon>Agaricomycetidae</taxon>
        <taxon>Agaricales</taxon>
        <taxon>Marasmiineae</taxon>
        <taxon>Mycenaceae</taxon>
        <taxon>Mycena</taxon>
    </lineage>
</organism>
<feature type="transmembrane region" description="Helical" evidence="2">
    <location>
        <begin position="94"/>
        <end position="114"/>
    </location>
</feature>
<feature type="region of interest" description="Disordered" evidence="1">
    <location>
        <begin position="268"/>
        <end position="317"/>
    </location>
</feature>
<dbReference type="PANTHER" id="PTHR40465:SF1">
    <property type="entry name" value="DUF6534 DOMAIN-CONTAINING PROTEIN"/>
    <property type="match status" value="1"/>
</dbReference>
<evidence type="ECO:0000259" key="3">
    <source>
        <dbReference type="Pfam" id="PF20152"/>
    </source>
</evidence>
<feature type="transmembrane region" description="Helical" evidence="2">
    <location>
        <begin position="12"/>
        <end position="37"/>
    </location>
</feature>
<evidence type="ECO:0000313" key="5">
    <source>
        <dbReference type="Proteomes" id="UP000620124"/>
    </source>
</evidence>
<keyword evidence="2" id="KW-0472">Membrane</keyword>
<evidence type="ECO:0000256" key="1">
    <source>
        <dbReference type="SAM" id="MobiDB-lite"/>
    </source>
</evidence>
<proteinExistence type="predicted"/>
<keyword evidence="5" id="KW-1185">Reference proteome</keyword>
<dbReference type="AlphaFoldDB" id="A0A8H7D5C9"/>
<dbReference type="OrthoDB" id="2535105at2759"/>
<evidence type="ECO:0000313" key="4">
    <source>
        <dbReference type="EMBL" id="KAF7362904.1"/>
    </source>
</evidence>
<feature type="compositionally biased region" description="Low complexity" evidence="1">
    <location>
        <begin position="270"/>
        <end position="282"/>
    </location>
</feature>
<evidence type="ECO:0000256" key="2">
    <source>
        <dbReference type="SAM" id="Phobius"/>
    </source>
</evidence>
<dbReference type="Pfam" id="PF20152">
    <property type="entry name" value="DUF6534"/>
    <property type="match status" value="1"/>
</dbReference>
<accession>A0A8H7D5C9</accession>
<dbReference type="PANTHER" id="PTHR40465">
    <property type="entry name" value="CHROMOSOME 1, WHOLE GENOME SHOTGUN SEQUENCE"/>
    <property type="match status" value="1"/>
</dbReference>
<feature type="transmembrane region" description="Helical" evidence="2">
    <location>
        <begin position="126"/>
        <end position="150"/>
    </location>
</feature>
<protein>
    <submittedName>
        <fullName evidence="4">Sda1 family protein</fullName>
    </submittedName>
</protein>
<dbReference type="EMBL" id="JACAZI010000004">
    <property type="protein sequence ID" value="KAF7362904.1"/>
    <property type="molecule type" value="Genomic_DNA"/>
</dbReference>
<gene>
    <name evidence="4" type="ORF">MVEN_00641000</name>
</gene>
<feature type="domain" description="DUF6534" evidence="3">
    <location>
        <begin position="172"/>
        <end position="265"/>
    </location>
</feature>
<comment type="caution">
    <text evidence="4">The sequence shown here is derived from an EMBL/GenBank/DDBJ whole genome shotgun (WGS) entry which is preliminary data.</text>
</comment>
<name>A0A8H7D5C9_9AGAR</name>